<organism evidence="1 2">
    <name type="scientific">Parafrankia irregularis</name>
    <dbReference type="NCBI Taxonomy" id="795642"/>
    <lineage>
        <taxon>Bacteria</taxon>
        <taxon>Bacillati</taxon>
        <taxon>Actinomycetota</taxon>
        <taxon>Actinomycetes</taxon>
        <taxon>Frankiales</taxon>
        <taxon>Frankiaceae</taxon>
        <taxon>Parafrankia</taxon>
    </lineage>
</organism>
<proteinExistence type="predicted"/>
<reference evidence="2" key="1">
    <citation type="submission" date="2015-11" db="EMBL/GenBank/DDBJ databases">
        <authorList>
            <person name="Varghese N."/>
        </authorList>
    </citation>
    <scope>NUCLEOTIDE SEQUENCE [LARGE SCALE GENOMIC DNA]</scope>
    <source>
        <strain evidence="2">DSM 45899</strain>
    </source>
</reference>
<evidence type="ECO:0000313" key="1">
    <source>
        <dbReference type="EMBL" id="CUU53618.1"/>
    </source>
</evidence>
<gene>
    <name evidence="1" type="ORF">Ga0074812_101116</name>
</gene>
<dbReference type="EMBL" id="FAOZ01000001">
    <property type="protein sequence ID" value="CUU53618.1"/>
    <property type="molecule type" value="Genomic_DNA"/>
</dbReference>
<accession>A0A0S4QEG0</accession>
<name>A0A0S4QEG0_9ACTN</name>
<evidence type="ECO:0000313" key="2">
    <source>
        <dbReference type="Proteomes" id="UP000198802"/>
    </source>
</evidence>
<sequence length="60" mass="6044">MAGGANRAAAERAYDVSGGDLRADRLLGEAVLTAAGWQVPRRTFCGVLGAAGAQCPDQPG</sequence>
<dbReference type="Proteomes" id="UP000198802">
    <property type="component" value="Unassembled WGS sequence"/>
</dbReference>
<dbReference type="AlphaFoldDB" id="A0A0S4QEG0"/>
<keyword evidence="2" id="KW-1185">Reference proteome</keyword>
<dbReference type="RefSeq" id="WP_091270424.1">
    <property type="nucleotide sequence ID" value="NZ_FAOZ01000001.1"/>
</dbReference>
<protein>
    <submittedName>
        <fullName evidence="1">Uncharacterized protein</fullName>
    </submittedName>
</protein>